<dbReference type="PANTHER" id="PTHR23259:SF70">
    <property type="entry name" value="ACCESSORY GLAND PROTEIN ACP62F-RELATED"/>
    <property type="match status" value="1"/>
</dbReference>
<dbReference type="SUPFAM" id="SSF57567">
    <property type="entry name" value="Serine protease inhibitors"/>
    <property type="match status" value="20"/>
</dbReference>
<feature type="chain" id="PRO_5044748331" description="EGF-like domain-containing protein" evidence="4">
    <location>
        <begin position="20"/>
        <end position="1785"/>
    </location>
</feature>
<feature type="domain" description="EGF-like" evidence="5">
    <location>
        <begin position="500"/>
        <end position="542"/>
    </location>
</feature>
<feature type="domain" description="EGF-like" evidence="5">
    <location>
        <begin position="1187"/>
        <end position="1215"/>
    </location>
</feature>
<dbReference type="Pfam" id="PF01826">
    <property type="entry name" value="TIL"/>
    <property type="match status" value="11"/>
</dbReference>
<protein>
    <recommendedName>
        <fullName evidence="5">EGF-like domain-containing protein</fullName>
    </recommendedName>
</protein>
<feature type="region of interest" description="Disordered" evidence="3">
    <location>
        <begin position="881"/>
        <end position="915"/>
    </location>
</feature>
<dbReference type="Gene3D" id="2.10.25.10">
    <property type="entry name" value="Laminin"/>
    <property type="match status" value="25"/>
</dbReference>
<evidence type="ECO:0000313" key="7">
    <source>
        <dbReference type="Proteomes" id="UP001549921"/>
    </source>
</evidence>
<feature type="domain" description="EGF-like" evidence="5">
    <location>
        <begin position="356"/>
        <end position="410"/>
    </location>
</feature>
<comment type="caution">
    <text evidence="6">The sequence shown here is derived from an EMBL/GenBank/DDBJ whole genome shotgun (WGS) entry which is preliminary data.</text>
</comment>
<dbReference type="EMBL" id="JBEDNZ010000011">
    <property type="protein sequence ID" value="KAL0832213.1"/>
    <property type="molecule type" value="Genomic_DNA"/>
</dbReference>
<feature type="domain" description="EGF-like" evidence="5">
    <location>
        <begin position="932"/>
        <end position="965"/>
    </location>
</feature>
<evidence type="ECO:0000259" key="5">
    <source>
        <dbReference type="SMART" id="SM00181"/>
    </source>
</evidence>
<dbReference type="InterPro" id="IPR000742">
    <property type="entry name" value="EGF"/>
</dbReference>
<dbReference type="Proteomes" id="UP001549921">
    <property type="component" value="Unassembled WGS sequence"/>
</dbReference>
<evidence type="ECO:0000256" key="2">
    <source>
        <dbReference type="ARBA" id="ARBA00023157"/>
    </source>
</evidence>
<evidence type="ECO:0000256" key="1">
    <source>
        <dbReference type="ARBA" id="ARBA00022690"/>
    </source>
</evidence>
<feature type="domain" description="EGF-like" evidence="5">
    <location>
        <begin position="626"/>
        <end position="668"/>
    </location>
</feature>
<keyword evidence="4" id="KW-0732">Signal</keyword>
<dbReference type="InterPro" id="IPR002919">
    <property type="entry name" value="TIL_dom"/>
</dbReference>
<feature type="signal peptide" evidence="4">
    <location>
        <begin position="1"/>
        <end position="19"/>
    </location>
</feature>
<feature type="domain" description="EGF-like" evidence="5">
    <location>
        <begin position="185"/>
        <end position="228"/>
    </location>
</feature>
<keyword evidence="2" id="KW-1015">Disulfide bond</keyword>
<evidence type="ECO:0000256" key="4">
    <source>
        <dbReference type="SAM" id="SignalP"/>
    </source>
</evidence>
<feature type="domain" description="EGF-like" evidence="5">
    <location>
        <begin position="1045"/>
        <end position="1087"/>
    </location>
</feature>
<keyword evidence="1" id="KW-0646">Protease inhibitor</keyword>
<name>A0ABD0T2H8_LOXSC</name>
<feature type="domain" description="EGF-like" evidence="5">
    <location>
        <begin position="983"/>
        <end position="1024"/>
    </location>
</feature>
<organism evidence="6 7">
    <name type="scientific">Loxostege sticticalis</name>
    <name type="common">Beet webworm moth</name>
    <dbReference type="NCBI Taxonomy" id="481309"/>
    <lineage>
        <taxon>Eukaryota</taxon>
        <taxon>Metazoa</taxon>
        <taxon>Ecdysozoa</taxon>
        <taxon>Arthropoda</taxon>
        <taxon>Hexapoda</taxon>
        <taxon>Insecta</taxon>
        <taxon>Pterygota</taxon>
        <taxon>Neoptera</taxon>
        <taxon>Endopterygota</taxon>
        <taxon>Lepidoptera</taxon>
        <taxon>Glossata</taxon>
        <taxon>Ditrysia</taxon>
        <taxon>Pyraloidea</taxon>
        <taxon>Crambidae</taxon>
        <taxon>Pyraustinae</taxon>
        <taxon>Loxostege</taxon>
    </lineage>
</organism>
<gene>
    <name evidence="6" type="ORF">ABMA28_001665</name>
</gene>
<feature type="domain" description="EGF-like" evidence="5">
    <location>
        <begin position="1243"/>
        <end position="1279"/>
    </location>
</feature>
<evidence type="ECO:0000256" key="3">
    <source>
        <dbReference type="SAM" id="MobiDB-lite"/>
    </source>
</evidence>
<sequence length="1785" mass="193001">MAVLQSTIILCILMSCCIGLSPPKKPPGKAHTTPRCPKTEPTPRCAKNEHYVQNSTACEKTCANREFMDLAGACKPISKCVCVGDLMRLNDDATGPCVSEDQCPPGLNCGPYEVASKEKIVCPPQTCASLFGSFYCPPQDPVPGCNCIDGYLRDESGTCIPSEQCPPNPVEEPCPDGDKNATRQECPSWCQPTCEYPVPGDICPAACFPRGCVCKPGFILESRTGQCISPDDCPKDSTPVCGDNEVATKDRKICPPQTCPSLYIKFSCLKQDPEAGCDCVEGYLRNSSGICIPKEKCPPHKQVCPPQTCESLHRAYACIPGDRDPIAGCNCIDGYFRNASGVCVPADQCPPPPSTECGLNEEYSSEKIICPPQTCESIYTSYSCQQPPPPREAGCNCINGYLRNRSNICVPSEECPPPTQIPECGYNEMYTYRKISCPPETCDTLYLNYPCPPPEHNPIGEGCVCLDGHLRNDSGVCVPKEECPPEPSNCNGDRNATYQECPSACQPTCEKPELPEACIDMCAPAGCVCNPGYVRSKEGICVLPQDCPDPSICNGDRNATYQECPSACQPTCEKPELPEVCIAMCAPAGCVCNPGYVLSKEGICVLPQDCPVGPGCKGDRNSTYRECPSTCQPTCKEPVLNGPCNRMCAPSGCVCNSGYVLSEEGTCILPQDCPGPYIQIVCGPNEEETDQKRSCPPETCESRGRLYKCAAEEPTRGCKCKDGYYRNRNNECIPEDECPKSPNIQIVCGPNEEETDQKRSCPPETCESRGRLYKCAAEEPTRGCKCKVGYYRNRNNECIPEDECPKSPNIQILCGPNEEETDQKRSCPPETCESRGRLYKCAAEEPKKGCKCKDGYYRDRNNKCIPENKCPKTSAYASSYSRSERSSASSRSHSSSSSSSSSSSKNTRPKDKGCNGDRNATYTTCTSRCPRSCGSPSDIVCAAVCGPPGCQCKPGYTLSPNGKCILPEDCPATCEDKNAEYQECPSMCQPTCEQPEEKVPCPAVCAPAGCVCKLGFLLSDGKCVRPENCPEPPNCNGDRNATYQECPSMCQPTCEKPELPEACIAMCAPDGCVCKPGYVLSKEGKCVLPQDCPAPSCNGDRNATYKECPSMCQPSCEQPDPEGCIEMCAPDGCVCKQGYLLSGGKCVLPQDCPGGSPKCPANEQFVYCKGECPTSYCPMDDSRAILMCDPPYPCPSGCSCKAGFLRKSYDDKTCIESSSCPEINCTRQNEVWEPKPPQCVAERCADALNPQPCDKSYPNYTPQCVCKKDHYRNDSDICVPVKECPAQCSVPERCRPTCAVPNPPNCPTRAPGSTNVDGCECQADYILSGVGGKCIRISECPQDQSCNGDPHAVIKSCPWPCPATCDSPNAAMCDKKCALGCECKSGYLLSKDGKCILPDDCPRGNPCGPNGTFVDCGFRCPNQYCPQDDSRVQYACKPGRPCPPGCACKINHKRLSYENDTCIEAADCPPVNCTSRPNEVWDPCPSDCLAEDCANAYDRPTTCNTLLLNCDPKCVCKKDHFRNGSDICVPAKECNIPNPCVCDCAPTCANPNPPNCPSIPEEKRCCESGYIQIEKGGKCIRIEDCPDDIGCNGDPNAVARKCPAACPSTCDKPESLPCDKPCEEVGCKCAPGYILSSADGKCIEVDKCPGGNPCGLNAKFVGCKTGCPTDYCPVDDRRATVICETYPFAPCYSGCVCQYGYIRNNRKENKCIRPSKCPKIKCTRQNERWDSCPSACLAEGCQDVNNQPTTCNTLVEHVCDPRCVCTKGTFRNSTDSCVPARDCDI</sequence>
<dbReference type="GO" id="GO:0030414">
    <property type="term" value="F:peptidase inhibitor activity"/>
    <property type="evidence" value="ECO:0007669"/>
    <property type="project" value="UniProtKB-KW"/>
</dbReference>
<reference evidence="6 7" key="1">
    <citation type="submission" date="2024-06" db="EMBL/GenBank/DDBJ databases">
        <title>A chromosome-level genome assembly of beet webworm, Loxostege sticticalis.</title>
        <authorList>
            <person name="Zhang Y."/>
        </authorList>
    </citation>
    <scope>NUCLEOTIDE SEQUENCE [LARGE SCALE GENOMIC DNA]</scope>
    <source>
        <strain evidence="6">AQ028</strain>
        <tissue evidence="6">Male pupae</tissue>
    </source>
</reference>
<feature type="domain" description="EGF-like" evidence="5">
    <location>
        <begin position="1356"/>
        <end position="1396"/>
    </location>
</feature>
<proteinExistence type="predicted"/>
<dbReference type="PANTHER" id="PTHR23259">
    <property type="entry name" value="RIDDLE"/>
    <property type="match status" value="1"/>
</dbReference>
<feature type="domain" description="EGF-like" evidence="5">
    <location>
        <begin position="563"/>
        <end position="605"/>
    </location>
</feature>
<dbReference type="InterPro" id="IPR036084">
    <property type="entry name" value="Ser_inhib-like_sf"/>
</dbReference>
<evidence type="ECO:0000313" key="6">
    <source>
        <dbReference type="EMBL" id="KAL0832213.1"/>
    </source>
</evidence>
<accession>A0ABD0T2H8</accession>
<feature type="domain" description="EGF-like" evidence="5">
    <location>
        <begin position="1609"/>
        <end position="1643"/>
    </location>
</feature>
<dbReference type="SMART" id="SM00181">
    <property type="entry name" value="EGF"/>
    <property type="match status" value="12"/>
</dbReference>
<feature type="compositionally biased region" description="Low complexity" evidence="3">
    <location>
        <begin position="881"/>
        <end position="904"/>
    </location>
</feature>
<dbReference type="CDD" id="cd19941">
    <property type="entry name" value="TIL"/>
    <property type="match status" value="16"/>
</dbReference>
<dbReference type="InterPro" id="IPR051368">
    <property type="entry name" value="SerProtInhib-TIL_Domain"/>
</dbReference>